<dbReference type="GO" id="GO:0003677">
    <property type="term" value="F:DNA binding"/>
    <property type="evidence" value="ECO:0007669"/>
    <property type="project" value="InterPro"/>
</dbReference>
<dbReference type="InterPro" id="IPR003593">
    <property type="entry name" value="AAA+_ATPase"/>
</dbReference>
<feature type="domain" description="FHA" evidence="6">
    <location>
        <begin position="149"/>
        <end position="198"/>
    </location>
</feature>
<evidence type="ECO:0000259" key="6">
    <source>
        <dbReference type="PROSITE" id="PS50006"/>
    </source>
</evidence>
<evidence type="ECO:0000313" key="8">
    <source>
        <dbReference type="EMBL" id="RLP77837.1"/>
    </source>
</evidence>
<dbReference type="Gene3D" id="2.60.200.20">
    <property type="match status" value="1"/>
</dbReference>
<gene>
    <name evidence="8" type="ORF">D9V32_00425</name>
</gene>
<dbReference type="PROSITE" id="PS50901">
    <property type="entry name" value="FTSK"/>
    <property type="match status" value="2"/>
</dbReference>
<dbReference type="Gene3D" id="3.40.50.300">
    <property type="entry name" value="P-loop containing nucleotide triphosphate hydrolases"/>
    <property type="match status" value="4"/>
</dbReference>
<dbReference type="PANTHER" id="PTHR22683:SF1">
    <property type="entry name" value="TYPE VII SECRETION SYSTEM PROTEIN ESSC"/>
    <property type="match status" value="1"/>
</dbReference>
<dbReference type="Pfam" id="PF00498">
    <property type="entry name" value="FHA"/>
    <property type="match status" value="1"/>
</dbReference>
<keyword evidence="3 4" id="KW-0067">ATP-binding</keyword>
<keyword evidence="9" id="KW-1185">Reference proteome</keyword>
<accession>A0A3L7AC89</accession>
<evidence type="ECO:0000313" key="9">
    <source>
        <dbReference type="Proteomes" id="UP000272503"/>
    </source>
</evidence>
<dbReference type="Proteomes" id="UP000272503">
    <property type="component" value="Unassembled WGS sequence"/>
</dbReference>
<reference evidence="8 9" key="1">
    <citation type="submission" date="2018-10" db="EMBL/GenBank/DDBJ databases">
        <authorList>
            <person name="Li J."/>
        </authorList>
    </citation>
    <scope>NUCLEOTIDE SEQUENCE [LARGE SCALE GENOMIC DNA]</scope>
    <source>
        <strain evidence="8 9">IF 016277</strain>
    </source>
</reference>
<evidence type="ECO:0000256" key="4">
    <source>
        <dbReference type="PROSITE-ProRule" id="PRU00289"/>
    </source>
</evidence>
<dbReference type="Pfam" id="PF01580">
    <property type="entry name" value="FtsK_SpoIIIE"/>
    <property type="match status" value="2"/>
</dbReference>
<feature type="domain" description="FtsK" evidence="7">
    <location>
        <begin position="1105"/>
        <end position="1276"/>
    </location>
</feature>
<sequence>MLQLGSAESAPVASRNEPHMKIRVSLTFQSSDSTTHVRDATLTADVTATVGEVARTLVRAGAGDPRLLDIAQRGTAPLTIVARHPDRPPLALDRGDALGHSGLLAGSTVEPILERDAVHYQRVRMSTAHIRVLSGPQKDVTFSAVRGETTIGRDRVNRVQLHDSSVSRRHAVVKSDGSWLVLEDAGSANGILLVSDRGASEETRVSSVSITRPCEVRLGTVHLRITPDAPPSPDQPYETTIRHLQSPRVDPLFAPEPLELPTPPESAANTRFPLIAMVAPIVMGSVLYAVTGSMMSLVFVALSPLIMLGTWLDARLTRKRTLARETADFETGLAQARAELAAERTREHELRCAESPDSTELLAVPSSRDRLLWTRRPEHRAFLELNLGRGTLPSRKEITLPSRGKIAAAHWQALTEVSTEFRTCADVPVIERLDRCGALGISGDPFWAAAEARSLLIQLLTLHSPADLVLTAFTDTEQSAAGWSWLKWVPHVDSVFSPISTSHLVNDTPGSASLLTSLEGLILTRREGASGEIRSRMTTDGADLSERGAAVTSAPATPIVVVLVLCTSLVERARLVGLAEDGADVGVHIIWVDDQLDFIPAACRTTVEMSEAGGRVHFVRQGRVVELGRMDLPGVEPTAAFGRALAPIVDAGARVLDESDFPGSVALGTLLARDVVGNPDAVRMNWEANDSLVRSWVPGIEREAGDLTAVVGLGSAGSVALDLRTHGPHALVGGTTGSGKSEFLQSWILSLAASYAPDRVTFLLVDYKGGAAFADCTSLPHTVGLVTDLNTHLVRRALTSLRAELRYREELLAEKGAKDLVALERSGDPSTPPNLIIVIDEFAALVGEIPEFVDGVIDVAQRGRSLGLHLVMATQRPAGVIRDNLRANTNLRIGLRMSDPADSTDVLGVADAAAFAPETPGRAAVKVGAGRLTHFQAGYLGGRSESEHQEVLEIHSLDFGEHAAWSLHPEQRIARKRTTKGPRDIEALVRNIRSAAEGLALSVPRRPWVDQLPTVLPLSELVTPGETPRVPGGDGAGSGSSTTRGSGIPRLSGVPRIPGAKVPMGRSLATGQLAPTREPGKPEQTDPAGLGLALGMVDEPHLQRRSTYRVALEDVGSIALFGAAGTGKTTALITLAIALIDRDPRASVYGLDGAGGRLSTLESLPNAGDIIPIAERDRVVRLLSMLQRIVAERQGSGERAPVLLLLDGFGAFRDTYEFLGGGTHPFEDLIEIARDGRNVGVHVAIASERAVDFPATLGASIPERLSFRLASDNDYQALGLPSGVLEDSEPGRALRMGTEEDIQWAVPGAGATPEDTEQAVVERAERLMAAGVRRVAGIPEVPKRIERGAIEARPGEFPFAIDTVHLAAVSPADSGLMLVTGPAGSGRTTAIRSLWQAARERARAGGGDVDTIVISSRRSPLRGGAIIADFADNAAERQRVIAQLTTALGGPAPVQAGALTVGLIGTPQPIAEAPALIGPPSGGADLSAAPTPEAAAPVAPPEFPRPGCRGVVIIEDIGGFDGTGNEQALATLLKLLRRSELMVLVEGENATMGTVWELVSPLRGARWALALQPDANDAPTVFTTPFTHAKRADYPPGRGFLATGGMLTGVQIGFA</sequence>
<keyword evidence="2 4" id="KW-0547">Nucleotide-binding</keyword>
<dbReference type="SUPFAM" id="SSF52540">
    <property type="entry name" value="P-loop containing nucleoside triphosphate hydrolases"/>
    <property type="match status" value="3"/>
</dbReference>
<dbReference type="InterPro" id="IPR000253">
    <property type="entry name" value="FHA_dom"/>
</dbReference>
<comment type="caution">
    <text evidence="8">The sequence shown here is derived from an EMBL/GenBank/DDBJ whole genome shotgun (WGS) entry which is preliminary data.</text>
</comment>
<dbReference type="InterPro" id="IPR002543">
    <property type="entry name" value="FtsK_dom"/>
</dbReference>
<evidence type="ECO:0000256" key="2">
    <source>
        <dbReference type="ARBA" id="ARBA00022741"/>
    </source>
</evidence>
<dbReference type="PANTHER" id="PTHR22683">
    <property type="entry name" value="SPORULATION PROTEIN RELATED"/>
    <property type="match status" value="1"/>
</dbReference>
<dbReference type="SMART" id="SM00240">
    <property type="entry name" value="FHA"/>
    <property type="match status" value="1"/>
</dbReference>
<organism evidence="8 9">
    <name type="scientific">Mycetocola tolaasinivorans</name>
    <dbReference type="NCBI Taxonomy" id="76635"/>
    <lineage>
        <taxon>Bacteria</taxon>
        <taxon>Bacillati</taxon>
        <taxon>Actinomycetota</taxon>
        <taxon>Actinomycetes</taxon>
        <taxon>Micrococcales</taxon>
        <taxon>Microbacteriaceae</taxon>
        <taxon>Mycetocola</taxon>
    </lineage>
</organism>
<dbReference type="InterPro" id="IPR050206">
    <property type="entry name" value="FtsK/SpoIIIE/SftA"/>
</dbReference>
<dbReference type="EMBL" id="RCUX01000001">
    <property type="protein sequence ID" value="RLP77837.1"/>
    <property type="molecule type" value="Genomic_DNA"/>
</dbReference>
<dbReference type="CDD" id="cd01127">
    <property type="entry name" value="TrwB_TraG_TraD_VirD4"/>
    <property type="match status" value="1"/>
</dbReference>
<feature type="region of interest" description="Disordered" evidence="5">
    <location>
        <begin position="1481"/>
        <end position="1502"/>
    </location>
</feature>
<dbReference type="InterPro" id="IPR008984">
    <property type="entry name" value="SMAD_FHA_dom_sf"/>
</dbReference>
<evidence type="ECO:0000256" key="5">
    <source>
        <dbReference type="SAM" id="MobiDB-lite"/>
    </source>
</evidence>
<feature type="binding site" evidence="4">
    <location>
        <begin position="1122"/>
        <end position="1129"/>
    </location>
    <ligand>
        <name>ATP</name>
        <dbReference type="ChEBI" id="CHEBI:30616"/>
    </ligand>
</feature>
<keyword evidence="1" id="KW-0597">Phosphoprotein</keyword>
<feature type="compositionally biased region" description="Low complexity" evidence="5">
    <location>
        <begin position="1484"/>
        <end position="1497"/>
    </location>
</feature>
<name>A0A3L7AC89_9MICO</name>
<feature type="domain" description="FtsK" evidence="7">
    <location>
        <begin position="716"/>
        <end position="904"/>
    </location>
</feature>
<protein>
    <submittedName>
        <fullName evidence="8">FHA domain-containing protein</fullName>
    </submittedName>
</protein>
<dbReference type="SUPFAM" id="SSF49879">
    <property type="entry name" value="SMAD/FHA domain"/>
    <property type="match status" value="1"/>
</dbReference>
<evidence type="ECO:0000259" key="7">
    <source>
        <dbReference type="PROSITE" id="PS50901"/>
    </source>
</evidence>
<feature type="binding site" evidence="4">
    <location>
        <begin position="734"/>
        <end position="741"/>
    </location>
    <ligand>
        <name>ATP</name>
        <dbReference type="ChEBI" id="CHEBI:30616"/>
    </ligand>
</feature>
<dbReference type="SMART" id="SM00382">
    <property type="entry name" value="AAA"/>
    <property type="match status" value="2"/>
</dbReference>
<dbReference type="CDD" id="cd00060">
    <property type="entry name" value="FHA"/>
    <property type="match status" value="1"/>
</dbReference>
<dbReference type="OrthoDB" id="9807790at2"/>
<evidence type="ECO:0000256" key="1">
    <source>
        <dbReference type="ARBA" id="ARBA00022553"/>
    </source>
</evidence>
<evidence type="ECO:0000256" key="3">
    <source>
        <dbReference type="ARBA" id="ARBA00022840"/>
    </source>
</evidence>
<dbReference type="InterPro" id="IPR027417">
    <property type="entry name" value="P-loop_NTPase"/>
</dbReference>
<dbReference type="PROSITE" id="PS50006">
    <property type="entry name" value="FHA_DOMAIN"/>
    <property type="match status" value="1"/>
</dbReference>
<feature type="region of interest" description="Disordered" evidence="5">
    <location>
        <begin position="1022"/>
        <end position="1065"/>
    </location>
</feature>
<proteinExistence type="predicted"/>
<dbReference type="GO" id="GO:0005524">
    <property type="term" value="F:ATP binding"/>
    <property type="evidence" value="ECO:0007669"/>
    <property type="project" value="UniProtKB-UniRule"/>
</dbReference>